<feature type="transmembrane region" description="Helical" evidence="7">
    <location>
        <begin position="264"/>
        <end position="287"/>
    </location>
</feature>
<dbReference type="RefSeq" id="WP_114927156.1">
    <property type="nucleotide sequence ID" value="NZ_CP031229.1"/>
</dbReference>
<evidence type="ECO:0000256" key="3">
    <source>
        <dbReference type="ARBA" id="ARBA00022692"/>
    </source>
</evidence>
<proteinExistence type="predicted"/>
<evidence type="ECO:0000313" key="8">
    <source>
        <dbReference type="EMBL" id="AXH95391.1"/>
    </source>
</evidence>
<evidence type="ECO:0000256" key="4">
    <source>
        <dbReference type="ARBA" id="ARBA00022989"/>
    </source>
</evidence>
<dbReference type="CDD" id="cd06581">
    <property type="entry name" value="TM_PBP1_LivM_like"/>
    <property type="match status" value="1"/>
</dbReference>
<dbReference type="Proteomes" id="UP000253790">
    <property type="component" value="Chromosome"/>
</dbReference>
<dbReference type="OrthoDB" id="9814461at2"/>
<keyword evidence="9" id="KW-1185">Reference proteome</keyword>
<dbReference type="GO" id="GO:0005886">
    <property type="term" value="C:plasma membrane"/>
    <property type="evidence" value="ECO:0007669"/>
    <property type="project" value="UniProtKB-SubCell"/>
</dbReference>
<keyword evidence="4 7" id="KW-1133">Transmembrane helix</keyword>
<feature type="transmembrane region" description="Helical" evidence="7">
    <location>
        <begin position="100"/>
        <end position="119"/>
    </location>
</feature>
<dbReference type="EMBL" id="CP031229">
    <property type="protein sequence ID" value="AXH95391.1"/>
    <property type="molecule type" value="Genomic_DNA"/>
</dbReference>
<evidence type="ECO:0000256" key="2">
    <source>
        <dbReference type="ARBA" id="ARBA00022475"/>
    </source>
</evidence>
<dbReference type="AlphaFoldDB" id="A0A345NK33"/>
<feature type="transmembrane region" description="Helical" evidence="7">
    <location>
        <begin position="174"/>
        <end position="192"/>
    </location>
</feature>
<evidence type="ECO:0000256" key="7">
    <source>
        <dbReference type="SAM" id="Phobius"/>
    </source>
</evidence>
<dbReference type="Pfam" id="PF02653">
    <property type="entry name" value="BPD_transp_2"/>
    <property type="match status" value="1"/>
</dbReference>
<feature type="region of interest" description="Disordered" evidence="6">
    <location>
        <begin position="335"/>
        <end position="358"/>
    </location>
</feature>
<dbReference type="PANTHER" id="PTHR30482">
    <property type="entry name" value="HIGH-AFFINITY BRANCHED-CHAIN AMINO ACID TRANSPORT SYSTEM PERMEASE"/>
    <property type="match status" value="1"/>
</dbReference>
<evidence type="ECO:0000256" key="1">
    <source>
        <dbReference type="ARBA" id="ARBA00004651"/>
    </source>
</evidence>
<organism evidence="8 9">
    <name type="scientific">Ornithinimicrobium avium</name>
    <dbReference type="NCBI Taxonomy" id="2283195"/>
    <lineage>
        <taxon>Bacteria</taxon>
        <taxon>Bacillati</taxon>
        <taxon>Actinomycetota</taxon>
        <taxon>Actinomycetes</taxon>
        <taxon>Micrococcales</taxon>
        <taxon>Ornithinimicrobiaceae</taxon>
        <taxon>Ornithinimicrobium</taxon>
    </lineage>
</organism>
<gene>
    <name evidence="8" type="ORF">DV701_03950</name>
</gene>
<name>A0A345NK33_9MICO</name>
<evidence type="ECO:0000313" key="9">
    <source>
        <dbReference type="Proteomes" id="UP000253790"/>
    </source>
</evidence>
<dbReference type="InterPro" id="IPR043428">
    <property type="entry name" value="LivM-like"/>
</dbReference>
<keyword evidence="5 7" id="KW-0472">Membrane</keyword>
<comment type="subcellular location">
    <subcellularLocation>
        <location evidence="1">Cell membrane</location>
        <topology evidence="1">Multi-pass membrane protein</topology>
    </subcellularLocation>
</comment>
<keyword evidence="2" id="KW-1003">Cell membrane</keyword>
<dbReference type="InterPro" id="IPR001851">
    <property type="entry name" value="ABC_transp_permease"/>
</dbReference>
<feature type="transmembrane region" description="Helical" evidence="7">
    <location>
        <begin position="223"/>
        <end position="244"/>
    </location>
</feature>
<reference evidence="8 9" key="1">
    <citation type="submission" date="2018-07" db="EMBL/GenBank/DDBJ databases">
        <title>Complete genome sequencing of Ornithinimicrobium sp. AMA3305.</title>
        <authorList>
            <person name="Bae J.-W."/>
        </authorList>
    </citation>
    <scope>NUCLEOTIDE SEQUENCE [LARGE SCALE GENOMIC DNA]</scope>
    <source>
        <strain evidence="8 9">AMA3305</strain>
    </source>
</reference>
<dbReference type="PANTHER" id="PTHR30482:SF17">
    <property type="entry name" value="ABC TRANSPORTER ATP-BINDING PROTEIN"/>
    <property type="match status" value="1"/>
</dbReference>
<feature type="transmembrane region" description="Helical" evidence="7">
    <location>
        <begin position="126"/>
        <end position="146"/>
    </location>
</feature>
<dbReference type="KEGG" id="orn:DV701_03950"/>
<evidence type="ECO:0000256" key="6">
    <source>
        <dbReference type="SAM" id="MobiDB-lite"/>
    </source>
</evidence>
<feature type="transmembrane region" description="Helical" evidence="7">
    <location>
        <begin position="27"/>
        <end position="46"/>
    </location>
</feature>
<protein>
    <submittedName>
        <fullName evidence="8">Branched-chain amino acid ABC transporter permease</fullName>
    </submittedName>
</protein>
<feature type="transmembrane region" description="Helical" evidence="7">
    <location>
        <begin position="299"/>
        <end position="318"/>
    </location>
</feature>
<feature type="compositionally biased region" description="Low complexity" evidence="6">
    <location>
        <begin position="346"/>
        <end position="358"/>
    </location>
</feature>
<sequence>MTTRTDTTVATAEAGSSGFLGRSARRWWMLAGGLVVALALPWFVYPPVAMDIAAWALFAVALDLLLGYAGLLSFGHAAFWGASAYVAGLTALHWGLPFPLAVLLGAVFAMLLALPIGLLSVRSSGIYFAMVTLAFAQMIFFIANQWRDLTHGENGVQGVPTSFFGVGPVETDSFWFYYAALPIIILGMWFAWRVVHSPFGRVLVATRDNPDRARALGYNVERYRVTVFVLSAGLAGLAGGVFAISHGFVSLQEVAWQTSGKVVLITVLGGIGTLWGAIVGAVVIVLLEDQLASSGFEGIGIITGSVFIIVVLLFRRGVWGTLQMLLARRTGRTREGSSRVDEDGDAAIGAADGEQGSR</sequence>
<evidence type="ECO:0000256" key="5">
    <source>
        <dbReference type="ARBA" id="ARBA00023136"/>
    </source>
</evidence>
<dbReference type="GO" id="GO:0015658">
    <property type="term" value="F:branched-chain amino acid transmembrane transporter activity"/>
    <property type="evidence" value="ECO:0007669"/>
    <property type="project" value="InterPro"/>
</dbReference>
<accession>A0A345NK33</accession>
<keyword evidence="3 7" id="KW-0812">Transmembrane</keyword>